<proteinExistence type="predicted"/>
<evidence type="ECO:0000313" key="1">
    <source>
        <dbReference type="EMBL" id="TFK59109.1"/>
    </source>
</evidence>
<reference evidence="1 2" key="1">
    <citation type="journal article" date="2019" name="Nat. Ecol. Evol.">
        <title>Megaphylogeny resolves global patterns of mushroom evolution.</title>
        <authorList>
            <person name="Varga T."/>
            <person name="Krizsan K."/>
            <person name="Foldi C."/>
            <person name="Dima B."/>
            <person name="Sanchez-Garcia M."/>
            <person name="Sanchez-Ramirez S."/>
            <person name="Szollosi G.J."/>
            <person name="Szarkandi J.G."/>
            <person name="Papp V."/>
            <person name="Albert L."/>
            <person name="Andreopoulos W."/>
            <person name="Angelini C."/>
            <person name="Antonin V."/>
            <person name="Barry K.W."/>
            <person name="Bougher N.L."/>
            <person name="Buchanan P."/>
            <person name="Buyck B."/>
            <person name="Bense V."/>
            <person name="Catcheside P."/>
            <person name="Chovatia M."/>
            <person name="Cooper J."/>
            <person name="Damon W."/>
            <person name="Desjardin D."/>
            <person name="Finy P."/>
            <person name="Geml J."/>
            <person name="Haridas S."/>
            <person name="Hughes K."/>
            <person name="Justo A."/>
            <person name="Karasinski D."/>
            <person name="Kautmanova I."/>
            <person name="Kiss B."/>
            <person name="Kocsube S."/>
            <person name="Kotiranta H."/>
            <person name="LaButti K.M."/>
            <person name="Lechner B.E."/>
            <person name="Liimatainen K."/>
            <person name="Lipzen A."/>
            <person name="Lukacs Z."/>
            <person name="Mihaltcheva S."/>
            <person name="Morgado L.N."/>
            <person name="Niskanen T."/>
            <person name="Noordeloos M.E."/>
            <person name="Ohm R.A."/>
            <person name="Ortiz-Santana B."/>
            <person name="Ovrebo C."/>
            <person name="Racz N."/>
            <person name="Riley R."/>
            <person name="Savchenko A."/>
            <person name="Shiryaev A."/>
            <person name="Soop K."/>
            <person name="Spirin V."/>
            <person name="Szebenyi C."/>
            <person name="Tomsovsky M."/>
            <person name="Tulloss R.E."/>
            <person name="Uehling J."/>
            <person name="Grigoriev I.V."/>
            <person name="Vagvolgyi C."/>
            <person name="Papp T."/>
            <person name="Martin F.M."/>
            <person name="Miettinen O."/>
            <person name="Hibbett D.S."/>
            <person name="Nagy L.G."/>
        </authorList>
    </citation>
    <scope>NUCLEOTIDE SEQUENCE [LARGE SCALE GENOMIC DNA]</scope>
    <source>
        <strain evidence="1 2">NL-1719</strain>
    </source>
</reference>
<accession>A0ACD3A0D2</accession>
<sequence>MRKVAGLVFGRCTKRQTMERVGEDSHSQVNFESELGAIKLIDAQIKANVPIRNGANGSTELVAAPPIPPFPPFPPIPFNFCKGRITTPRASHPACTALTRYRFSFSQLSLVLPYFPSPVLPFTCANPPALSVPFSLSGGLDWDERYEICLPGMVSTWTSEANTSSHHSTRDDDDMLLCDADQLLDDVACLVDPRMRSGRRRQLVLVAQLGLQATGTWHLDALMLLSTCDGRVAPSSRQFRTTTCIPPSTKSLTTPSSVVVLQRTERPRHPVLFPPNDHGTFPPLLTSSTNITPTLQITATTTSTVARPPTYLYHVDQANLCSFLGGLRLS</sequence>
<organism evidence="1 2">
    <name type="scientific">Pluteus cervinus</name>
    <dbReference type="NCBI Taxonomy" id="181527"/>
    <lineage>
        <taxon>Eukaryota</taxon>
        <taxon>Fungi</taxon>
        <taxon>Dikarya</taxon>
        <taxon>Basidiomycota</taxon>
        <taxon>Agaricomycotina</taxon>
        <taxon>Agaricomycetes</taxon>
        <taxon>Agaricomycetidae</taxon>
        <taxon>Agaricales</taxon>
        <taxon>Pluteineae</taxon>
        <taxon>Pluteaceae</taxon>
        <taxon>Pluteus</taxon>
    </lineage>
</organism>
<gene>
    <name evidence="1" type="ORF">BDN72DRAFT_865423</name>
</gene>
<name>A0ACD3A0D2_9AGAR</name>
<keyword evidence="2" id="KW-1185">Reference proteome</keyword>
<protein>
    <submittedName>
        <fullName evidence="1">Uncharacterized protein</fullName>
    </submittedName>
</protein>
<evidence type="ECO:0000313" key="2">
    <source>
        <dbReference type="Proteomes" id="UP000308600"/>
    </source>
</evidence>
<dbReference type="EMBL" id="ML209078">
    <property type="protein sequence ID" value="TFK59109.1"/>
    <property type="molecule type" value="Genomic_DNA"/>
</dbReference>
<dbReference type="Proteomes" id="UP000308600">
    <property type="component" value="Unassembled WGS sequence"/>
</dbReference>